<evidence type="ECO:0000313" key="2">
    <source>
        <dbReference type="EMBL" id="AFR42819.1"/>
    </source>
</evidence>
<dbReference type="KEGG" id="gme:Gmet_3601"/>
<feature type="region of interest" description="Disordered" evidence="1">
    <location>
        <begin position="1"/>
        <end position="28"/>
    </location>
</feature>
<evidence type="ECO:0000256" key="1">
    <source>
        <dbReference type="SAM" id="MobiDB-lite"/>
    </source>
</evidence>
<dbReference type="EMBL" id="CP000148">
    <property type="protein sequence ID" value="AFR42819.1"/>
    <property type="molecule type" value="Genomic_DNA"/>
</dbReference>
<protein>
    <submittedName>
        <fullName evidence="2">Uncharacterized protein</fullName>
    </submittedName>
</protein>
<reference evidence="2 3" key="1">
    <citation type="submission" date="2005-10" db="EMBL/GenBank/DDBJ databases">
        <title>Complete sequence of Geobacter metallireducens GS-15.</title>
        <authorList>
            <consortium name="US DOE Joint Genome Institute"/>
            <person name="Copeland A."/>
            <person name="Lucas S."/>
            <person name="Lapidus A."/>
            <person name="Barry K."/>
            <person name="Detter J.C."/>
            <person name="Glavina T."/>
            <person name="Hammon N."/>
            <person name="Israni S."/>
            <person name="Pitluck S."/>
            <person name="Di Bartolo G."/>
            <person name="Chain P."/>
            <person name="Schmutz J."/>
            <person name="Larimer F."/>
            <person name="Land M."/>
            <person name="Kyrpides N."/>
            <person name="Ivanova N."/>
            <person name="Richardson P."/>
        </authorList>
    </citation>
    <scope>NUCLEOTIDE SEQUENCE [LARGE SCALE GENOMIC DNA]</scope>
    <source>
        <strain evidence="3">ATCC 53774 / DSM 7210 / GS-15</strain>
    </source>
</reference>
<dbReference type="HOGENOM" id="CLU_3168532_0_0_7"/>
<dbReference type="AlphaFoldDB" id="J9JEN1"/>
<reference evidence="2 3" key="2">
    <citation type="journal article" date="2009" name="BMC Microbiol.">
        <title>The genome sequence of Geobacter metallireducens: features of metabolism, physiology and regulation common and dissimilar to Geobacter sulfurreducens.</title>
        <authorList>
            <person name="Aklujkar M."/>
            <person name="Krushkal J."/>
            <person name="DiBartolo G."/>
            <person name="Lapidus A."/>
            <person name="Land M.L."/>
            <person name="Lovley D.R."/>
        </authorList>
    </citation>
    <scope>NUCLEOTIDE SEQUENCE [LARGE SCALE GENOMIC DNA]</scope>
    <source>
        <strain evidence="3">ATCC 53774 / DSM 7210 / GS-15</strain>
    </source>
</reference>
<evidence type="ECO:0000313" key="3">
    <source>
        <dbReference type="Proteomes" id="UP000007073"/>
    </source>
</evidence>
<accession>J9JEN1</accession>
<sequence length="47" mass="5216">MIERRKDYQPSKSLASRHDCASPISAEVSTWSASETSRALMTTARMA</sequence>
<name>J9JEN1_GEOMG</name>
<proteinExistence type="predicted"/>
<keyword evidence="3" id="KW-1185">Reference proteome</keyword>
<organism evidence="2 3">
    <name type="scientific">Geobacter metallireducens (strain ATCC 53774 / DSM 7210 / GS-15)</name>
    <dbReference type="NCBI Taxonomy" id="269799"/>
    <lineage>
        <taxon>Bacteria</taxon>
        <taxon>Pseudomonadati</taxon>
        <taxon>Thermodesulfobacteriota</taxon>
        <taxon>Desulfuromonadia</taxon>
        <taxon>Geobacterales</taxon>
        <taxon>Geobacteraceae</taxon>
        <taxon>Geobacter</taxon>
    </lineage>
</organism>
<dbReference type="Proteomes" id="UP000007073">
    <property type="component" value="Chromosome"/>
</dbReference>
<gene>
    <name evidence="2" type="ordered locus">Gmet_3601</name>
</gene>
<dbReference type="STRING" id="269799.Gmet_3601"/>